<evidence type="ECO:0000256" key="9">
    <source>
        <dbReference type="ARBA" id="ARBA00022617"/>
    </source>
</evidence>
<dbReference type="InterPro" id="IPR000701">
    <property type="entry name" value="SuccDH_FuR_B_TM-su"/>
</dbReference>
<keyword evidence="14" id="KW-0408">Iron</keyword>
<evidence type="ECO:0000256" key="7">
    <source>
        <dbReference type="ARBA" id="ARBA00022448"/>
    </source>
</evidence>
<dbReference type="CDD" id="cd03495">
    <property type="entry name" value="SQR_TypeC_SdhD_like"/>
    <property type="match status" value="1"/>
</dbReference>
<keyword evidence="10 16" id="KW-0812">Transmembrane</keyword>
<keyword evidence="8" id="KW-0816">Tricarboxylic acid cycle</keyword>
<evidence type="ECO:0000313" key="18">
    <source>
        <dbReference type="Proteomes" id="UP001065265"/>
    </source>
</evidence>
<keyword evidence="11" id="KW-0479">Metal-binding</keyword>
<keyword evidence="18" id="KW-1185">Reference proteome</keyword>
<name>A0ABY5SVX8_9SPHN</name>
<dbReference type="RefSeq" id="WP_265557893.1">
    <property type="nucleotide sequence ID" value="NZ_CP092471.1"/>
</dbReference>
<keyword evidence="9" id="KW-0349">Heme</keyword>
<comment type="cofactor">
    <cofactor evidence="1">
        <name>heme</name>
        <dbReference type="ChEBI" id="CHEBI:30413"/>
    </cofactor>
</comment>
<comment type="pathway">
    <text evidence="4">Carbohydrate metabolism; tricarboxylic acid cycle.</text>
</comment>
<dbReference type="Pfam" id="PF01127">
    <property type="entry name" value="Sdh_cyt"/>
    <property type="match status" value="1"/>
</dbReference>
<evidence type="ECO:0000256" key="14">
    <source>
        <dbReference type="ARBA" id="ARBA00023004"/>
    </source>
</evidence>
<organism evidence="17 18">
    <name type="scientific">Qipengyuania spongiae</name>
    <dbReference type="NCBI Taxonomy" id="2909673"/>
    <lineage>
        <taxon>Bacteria</taxon>
        <taxon>Pseudomonadati</taxon>
        <taxon>Pseudomonadota</taxon>
        <taxon>Alphaproteobacteria</taxon>
        <taxon>Sphingomonadales</taxon>
        <taxon>Erythrobacteraceae</taxon>
        <taxon>Qipengyuania</taxon>
    </lineage>
</organism>
<evidence type="ECO:0000256" key="4">
    <source>
        <dbReference type="ARBA" id="ARBA00005163"/>
    </source>
</evidence>
<evidence type="ECO:0000256" key="6">
    <source>
        <dbReference type="ARBA" id="ARBA00019425"/>
    </source>
</evidence>
<accession>A0ABY5SVX8</accession>
<comment type="subunit">
    <text evidence="5">Part of an enzyme complex containing four subunits: a flavoprotein, an iron-sulfur protein, plus two membrane-anchoring proteins, SdhC and SdhD.</text>
</comment>
<evidence type="ECO:0000256" key="11">
    <source>
        <dbReference type="ARBA" id="ARBA00022723"/>
    </source>
</evidence>
<evidence type="ECO:0000256" key="3">
    <source>
        <dbReference type="ARBA" id="ARBA00004141"/>
    </source>
</evidence>
<evidence type="ECO:0000256" key="16">
    <source>
        <dbReference type="SAM" id="Phobius"/>
    </source>
</evidence>
<dbReference type="EMBL" id="CP092471">
    <property type="protein sequence ID" value="UVI38715.1"/>
    <property type="molecule type" value="Genomic_DNA"/>
</dbReference>
<comment type="subcellular location">
    <subcellularLocation>
        <location evidence="3">Membrane</location>
        <topology evidence="3">Multi-pass membrane protein</topology>
    </subcellularLocation>
</comment>
<dbReference type="Proteomes" id="UP001065265">
    <property type="component" value="Chromosome"/>
</dbReference>
<dbReference type="SUPFAM" id="SSF81343">
    <property type="entry name" value="Fumarate reductase respiratory complex transmembrane subunits"/>
    <property type="match status" value="1"/>
</dbReference>
<keyword evidence="15 16" id="KW-0472">Membrane</keyword>
<feature type="transmembrane region" description="Helical" evidence="16">
    <location>
        <begin position="38"/>
        <end position="57"/>
    </location>
</feature>
<evidence type="ECO:0000256" key="15">
    <source>
        <dbReference type="ARBA" id="ARBA00023136"/>
    </source>
</evidence>
<gene>
    <name evidence="17" type="primary">sdhD</name>
    <name evidence="17" type="ORF">L1F33_10705</name>
</gene>
<feature type="transmembrane region" description="Helical" evidence="16">
    <location>
        <begin position="69"/>
        <end position="89"/>
    </location>
</feature>
<evidence type="ECO:0000256" key="2">
    <source>
        <dbReference type="ARBA" id="ARBA00004050"/>
    </source>
</evidence>
<keyword evidence="12" id="KW-0249">Electron transport</keyword>
<protein>
    <recommendedName>
        <fullName evidence="6">Succinate dehydrogenase hydrophobic membrane anchor subunit</fullName>
    </recommendedName>
</protein>
<evidence type="ECO:0000256" key="12">
    <source>
        <dbReference type="ARBA" id="ARBA00022982"/>
    </source>
</evidence>
<evidence type="ECO:0000256" key="1">
    <source>
        <dbReference type="ARBA" id="ARBA00001971"/>
    </source>
</evidence>
<keyword evidence="13 16" id="KW-1133">Transmembrane helix</keyword>
<proteinExistence type="predicted"/>
<reference evidence="17" key="1">
    <citation type="submission" date="2022-02" db="EMBL/GenBank/DDBJ databases">
        <title>Qipengyuania spongiae sp. nov., isolated from marine sponge.</title>
        <authorList>
            <person name="Li Z."/>
            <person name="Zhang M."/>
        </authorList>
    </citation>
    <scope>NUCLEOTIDE SEQUENCE</scope>
    <source>
        <strain evidence="17">PHS-Z21</strain>
    </source>
</reference>
<comment type="function">
    <text evidence="2">Membrane-anchoring subunit of succinate dehydrogenase (SDH).</text>
</comment>
<feature type="transmembrane region" description="Helical" evidence="16">
    <location>
        <begin position="110"/>
        <end position="134"/>
    </location>
</feature>
<dbReference type="InterPro" id="IPR034804">
    <property type="entry name" value="SQR/QFR_C/D"/>
</dbReference>
<dbReference type="NCBIfam" id="TIGR02968">
    <property type="entry name" value="succ_dehyd_anc"/>
    <property type="match status" value="1"/>
</dbReference>
<dbReference type="InterPro" id="IPR014312">
    <property type="entry name" value="Succ_DH_anchor"/>
</dbReference>
<evidence type="ECO:0000313" key="17">
    <source>
        <dbReference type="EMBL" id="UVI38715.1"/>
    </source>
</evidence>
<evidence type="ECO:0000256" key="5">
    <source>
        <dbReference type="ARBA" id="ARBA00011558"/>
    </source>
</evidence>
<keyword evidence="7" id="KW-0813">Transport</keyword>
<evidence type="ECO:0000256" key="8">
    <source>
        <dbReference type="ARBA" id="ARBA00022532"/>
    </source>
</evidence>
<evidence type="ECO:0000256" key="10">
    <source>
        <dbReference type="ARBA" id="ARBA00022692"/>
    </source>
</evidence>
<evidence type="ECO:0000256" key="13">
    <source>
        <dbReference type="ARBA" id="ARBA00022989"/>
    </source>
</evidence>
<dbReference type="Gene3D" id="1.20.1300.10">
    <property type="entry name" value="Fumarate reductase/succinate dehydrogenase, transmembrane subunit"/>
    <property type="match status" value="1"/>
</dbReference>
<sequence>MGRRTTLKRYGPKGTAIGHVRGLGSAHHGAHHWLLQRFTAIGNLVTVLFLAISLALLPDYGYVTMSDWVASPLPATALALMIVSVFWHARLGMQVMIEDYVDTPGNKFGAIALLNLAAVGGAAFGLFSIARLALSGGAV</sequence>